<comment type="caution">
    <text evidence="2">The sequence shown here is derived from an EMBL/GenBank/DDBJ whole genome shotgun (WGS) entry which is preliminary data.</text>
</comment>
<feature type="region of interest" description="Disordered" evidence="1">
    <location>
        <begin position="40"/>
        <end position="59"/>
    </location>
</feature>
<organism evidence="2 3">
    <name type="scientific">Streptosporangium pseudovulgare</name>
    <dbReference type="NCBI Taxonomy" id="35765"/>
    <lineage>
        <taxon>Bacteria</taxon>
        <taxon>Bacillati</taxon>
        <taxon>Actinomycetota</taxon>
        <taxon>Actinomycetes</taxon>
        <taxon>Streptosporangiales</taxon>
        <taxon>Streptosporangiaceae</taxon>
        <taxon>Streptosporangium</taxon>
    </lineage>
</organism>
<name>A0ABQ2QY78_9ACTN</name>
<keyword evidence="3" id="KW-1185">Reference proteome</keyword>
<accession>A0ABQ2QY78</accession>
<gene>
    <name evidence="2" type="ORF">GCM10010140_36470</name>
</gene>
<evidence type="ECO:0000313" key="2">
    <source>
        <dbReference type="EMBL" id="GGQ02922.1"/>
    </source>
</evidence>
<dbReference type="Proteomes" id="UP000611554">
    <property type="component" value="Unassembled WGS sequence"/>
</dbReference>
<protein>
    <recommendedName>
        <fullName evidence="4">Integrase</fullName>
    </recommendedName>
</protein>
<evidence type="ECO:0008006" key="4">
    <source>
        <dbReference type="Google" id="ProtNLM"/>
    </source>
</evidence>
<dbReference type="EMBL" id="BMQJ01000008">
    <property type="protein sequence ID" value="GGQ02922.1"/>
    <property type="molecule type" value="Genomic_DNA"/>
</dbReference>
<proteinExistence type="predicted"/>
<evidence type="ECO:0000313" key="3">
    <source>
        <dbReference type="Proteomes" id="UP000611554"/>
    </source>
</evidence>
<evidence type="ECO:0000256" key="1">
    <source>
        <dbReference type="SAM" id="MobiDB-lite"/>
    </source>
</evidence>
<sequence>MEAALRRENALIRPKEDPVCGQREARSLEAEPCLPAPRVFSGRWVPGSPGPDMGVAHGD</sequence>
<reference evidence="3" key="1">
    <citation type="journal article" date="2019" name="Int. J. Syst. Evol. Microbiol.">
        <title>The Global Catalogue of Microorganisms (GCM) 10K type strain sequencing project: providing services to taxonomists for standard genome sequencing and annotation.</title>
        <authorList>
            <consortium name="The Broad Institute Genomics Platform"/>
            <consortium name="The Broad Institute Genome Sequencing Center for Infectious Disease"/>
            <person name="Wu L."/>
            <person name="Ma J."/>
        </authorList>
    </citation>
    <scope>NUCLEOTIDE SEQUENCE [LARGE SCALE GENOMIC DNA]</scope>
    <source>
        <strain evidence="3">JCM 3115</strain>
    </source>
</reference>